<keyword evidence="3" id="KW-1185">Reference proteome</keyword>
<accession>A0AAN9TGF7</accession>
<feature type="compositionally biased region" description="Basic and acidic residues" evidence="1">
    <location>
        <begin position="1"/>
        <end position="11"/>
    </location>
</feature>
<gene>
    <name evidence="2" type="ORF">V9T40_004672</name>
</gene>
<feature type="region of interest" description="Disordered" evidence="1">
    <location>
        <begin position="1"/>
        <end position="26"/>
    </location>
</feature>
<organism evidence="2 3">
    <name type="scientific">Parthenolecanium corni</name>
    <dbReference type="NCBI Taxonomy" id="536013"/>
    <lineage>
        <taxon>Eukaryota</taxon>
        <taxon>Metazoa</taxon>
        <taxon>Ecdysozoa</taxon>
        <taxon>Arthropoda</taxon>
        <taxon>Hexapoda</taxon>
        <taxon>Insecta</taxon>
        <taxon>Pterygota</taxon>
        <taxon>Neoptera</taxon>
        <taxon>Paraneoptera</taxon>
        <taxon>Hemiptera</taxon>
        <taxon>Sternorrhyncha</taxon>
        <taxon>Coccoidea</taxon>
        <taxon>Coccidae</taxon>
        <taxon>Parthenolecanium</taxon>
    </lineage>
</organism>
<dbReference type="Proteomes" id="UP001367676">
    <property type="component" value="Unassembled WGS sequence"/>
</dbReference>
<reference evidence="2 3" key="1">
    <citation type="submission" date="2024-03" db="EMBL/GenBank/DDBJ databases">
        <title>Adaptation during the transition from Ophiocordyceps entomopathogen to insect associate is accompanied by gene loss and intensified selection.</title>
        <authorList>
            <person name="Ward C.M."/>
            <person name="Onetto C.A."/>
            <person name="Borneman A.R."/>
        </authorList>
    </citation>
    <scope>NUCLEOTIDE SEQUENCE [LARGE SCALE GENOMIC DNA]</scope>
    <source>
        <strain evidence="2">AWRI1</strain>
        <tissue evidence="2">Single Adult Female</tissue>
    </source>
</reference>
<dbReference type="AlphaFoldDB" id="A0AAN9TGF7"/>
<dbReference type="EMBL" id="JBBCAQ010000032">
    <property type="protein sequence ID" value="KAK7583709.1"/>
    <property type="molecule type" value="Genomic_DNA"/>
</dbReference>
<evidence type="ECO:0000313" key="3">
    <source>
        <dbReference type="Proteomes" id="UP001367676"/>
    </source>
</evidence>
<evidence type="ECO:0000256" key="1">
    <source>
        <dbReference type="SAM" id="MobiDB-lite"/>
    </source>
</evidence>
<proteinExistence type="predicted"/>
<evidence type="ECO:0000313" key="2">
    <source>
        <dbReference type="EMBL" id="KAK7583709.1"/>
    </source>
</evidence>
<sequence length="92" mass="9569">MKKESCRRVKDGVGGPAGAGKGSRSSGLAAKRFAVEMLGFSALSSAPRLLLACSALARRPIFAPSSPPHPKFDSTVDNRKAQTQFIAGLSPV</sequence>
<feature type="compositionally biased region" description="Gly residues" evidence="1">
    <location>
        <begin position="12"/>
        <end position="21"/>
    </location>
</feature>
<comment type="caution">
    <text evidence="2">The sequence shown here is derived from an EMBL/GenBank/DDBJ whole genome shotgun (WGS) entry which is preliminary data.</text>
</comment>
<protein>
    <submittedName>
        <fullName evidence="2">Uncharacterized protein</fullName>
    </submittedName>
</protein>
<name>A0AAN9TGF7_9HEMI</name>